<dbReference type="CDD" id="cd00519">
    <property type="entry name" value="Lipase_3"/>
    <property type="match status" value="1"/>
</dbReference>
<dbReference type="Pfam" id="PF01764">
    <property type="entry name" value="Lipase_3"/>
    <property type="match status" value="1"/>
</dbReference>
<dbReference type="InterPro" id="IPR051218">
    <property type="entry name" value="Sec_MonoDiacylglyc_Lipase"/>
</dbReference>
<dbReference type="AlphaFoldDB" id="A0A6I2U7Y4"/>
<proteinExistence type="predicted"/>
<protein>
    <submittedName>
        <fullName evidence="2">Lipase family protein</fullName>
    </submittedName>
</protein>
<comment type="caution">
    <text evidence="2">The sequence shown here is derived from an EMBL/GenBank/DDBJ whole genome shotgun (WGS) entry which is preliminary data.</text>
</comment>
<keyword evidence="3" id="KW-1185">Reference proteome</keyword>
<evidence type="ECO:0000313" key="2">
    <source>
        <dbReference type="EMBL" id="MSU07613.1"/>
    </source>
</evidence>
<dbReference type="PANTHER" id="PTHR45856">
    <property type="entry name" value="ALPHA/BETA-HYDROLASES SUPERFAMILY PROTEIN"/>
    <property type="match status" value="1"/>
</dbReference>
<dbReference type="PANTHER" id="PTHR45856:SF24">
    <property type="entry name" value="FUNGAL LIPASE-LIKE DOMAIN-CONTAINING PROTEIN"/>
    <property type="match status" value="1"/>
</dbReference>
<dbReference type="RefSeq" id="WP_154405324.1">
    <property type="nucleotide sequence ID" value="NZ_JAQXJM010000074.1"/>
</dbReference>
<dbReference type="InterPro" id="IPR002921">
    <property type="entry name" value="Fungal_lipase-type"/>
</dbReference>
<dbReference type="InterPro" id="IPR029058">
    <property type="entry name" value="AB_hydrolase_fold"/>
</dbReference>
<dbReference type="GeneID" id="96777521"/>
<dbReference type="GO" id="GO:0006629">
    <property type="term" value="P:lipid metabolic process"/>
    <property type="evidence" value="ECO:0007669"/>
    <property type="project" value="InterPro"/>
</dbReference>
<sequence length="484" mass="53298">MRFFGVIGSAVLQVAFCVVCCVVLLMGNVAAAGARSLDSAGQARMAYICALADMAVYDSDLNEAVRQEMGKLGWQFKDYRNADKRAHTTFYTLENTAADENCRETLVVIPGTEKLKDVEVDLRFGKVLFGGRTPQEFRQFAEVEKVDANQPMVHQGFNDYTMTAFFTPDGEGVMGADRLKGFIDEEGEHLYLTGHSLGGAVATLLAARLISMGVEPDRLSVFTFGAPTVGNTAFAEEQGYRIDLSRYTMGGDVVKNALQALKADYVHFGTEYRWQKNENSHKYNHAIEGYLDAAIRNYYDEVLQGDLSLAGLAARKPELLAEAGSAEGAAKVRLPWRRSFDEGRVYIAPVAIDVPEYIANDSAYMKVVAGDILMSQFSRIRVDESFALPDAAEETLFAACRRAEENGCDRVAMVSITGRADKENPKLYRLMTSVAVYSTTGEQLMSTMTSNTTKEITPIEAVMYDMTRAADDIRAAQKQGILPE</sequence>
<gene>
    <name evidence="2" type="ORF">FYJ84_01185</name>
</gene>
<evidence type="ECO:0000259" key="1">
    <source>
        <dbReference type="Pfam" id="PF01764"/>
    </source>
</evidence>
<reference evidence="2 3" key="1">
    <citation type="submission" date="2019-08" db="EMBL/GenBank/DDBJ databases">
        <title>In-depth cultivation of the pig gut microbiome towards novel bacterial diversity and tailored functional studies.</title>
        <authorList>
            <person name="Wylensek D."/>
            <person name="Hitch T.C.A."/>
            <person name="Clavel T."/>
        </authorList>
    </citation>
    <scope>NUCLEOTIDE SEQUENCE [LARGE SCALE GENOMIC DNA]</scope>
    <source>
        <strain evidence="2 3">WCA-693-APC-5D-A</strain>
    </source>
</reference>
<organism evidence="2 3">
    <name type="scientific">Anaerovibrio slackiae</name>
    <dbReference type="NCBI Taxonomy" id="2652309"/>
    <lineage>
        <taxon>Bacteria</taxon>
        <taxon>Bacillati</taxon>
        <taxon>Bacillota</taxon>
        <taxon>Negativicutes</taxon>
        <taxon>Selenomonadales</taxon>
        <taxon>Selenomonadaceae</taxon>
        <taxon>Anaerovibrio</taxon>
    </lineage>
</organism>
<dbReference type="Proteomes" id="UP000433181">
    <property type="component" value="Unassembled WGS sequence"/>
</dbReference>
<evidence type="ECO:0000313" key="3">
    <source>
        <dbReference type="Proteomes" id="UP000433181"/>
    </source>
</evidence>
<dbReference type="Gene3D" id="3.40.50.1820">
    <property type="entry name" value="alpha/beta hydrolase"/>
    <property type="match status" value="1"/>
</dbReference>
<accession>A0A6I2U7Y4</accession>
<dbReference type="SUPFAM" id="SSF53474">
    <property type="entry name" value="alpha/beta-Hydrolases"/>
    <property type="match status" value="1"/>
</dbReference>
<feature type="domain" description="Fungal lipase-type" evidence="1">
    <location>
        <begin position="108"/>
        <end position="254"/>
    </location>
</feature>
<name>A0A6I2U7Y4_9FIRM</name>
<dbReference type="EMBL" id="VUNR01000002">
    <property type="protein sequence ID" value="MSU07613.1"/>
    <property type="molecule type" value="Genomic_DNA"/>
</dbReference>